<keyword evidence="4" id="KW-1185">Reference proteome</keyword>
<proteinExistence type="predicted"/>
<feature type="compositionally biased region" description="Basic and acidic residues" evidence="1">
    <location>
        <begin position="77"/>
        <end position="86"/>
    </location>
</feature>
<feature type="compositionally biased region" description="Polar residues" evidence="1">
    <location>
        <begin position="189"/>
        <end position="201"/>
    </location>
</feature>
<feature type="region of interest" description="Disordered" evidence="1">
    <location>
        <begin position="36"/>
        <end position="56"/>
    </location>
</feature>
<dbReference type="PANTHER" id="PTHR28260">
    <property type="entry name" value="SPINDLE POLE BODY COMPONENT SPC105"/>
    <property type="match status" value="1"/>
</dbReference>
<feature type="compositionally biased region" description="Polar residues" evidence="1">
    <location>
        <begin position="362"/>
        <end position="386"/>
    </location>
</feature>
<feature type="compositionally biased region" description="Low complexity" evidence="1">
    <location>
        <begin position="346"/>
        <end position="359"/>
    </location>
</feature>
<dbReference type="GO" id="GO:1990758">
    <property type="term" value="P:mitotic sister chromatid biorientation"/>
    <property type="evidence" value="ECO:0007669"/>
    <property type="project" value="TreeGrafter"/>
</dbReference>
<evidence type="ECO:0000259" key="2">
    <source>
        <dbReference type="Pfam" id="PF08317"/>
    </source>
</evidence>
<protein>
    <recommendedName>
        <fullName evidence="2">Spc7 kinetochore protein domain-containing protein</fullName>
    </recommendedName>
</protein>
<name>A0AAW1TG10_9CHLO</name>
<dbReference type="Proteomes" id="UP001485043">
    <property type="component" value="Unassembled WGS sequence"/>
</dbReference>
<reference evidence="3 4" key="1">
    <citation type="journal article" date="2024" name="Nat. Commun.">
        <title>Phylogenomics reveals the evolutionary origins of lichenization in chlorophyte algae.</title>
        <authorList>
            <person name="Puginier C."/>
            <person name="Libourel C."/>
            <person name="Otte J."/>
            <person name="Skaloud P."/>
            <person name="Haon M."/>
            <person name="Grisel S."/>
            <person name="Petersen M."/>
            <person name="Berrin J.G."/>
            <person name="Delaux P.M."/>
            <person name="Dal Grande F."/>
            <person name="Keller J."/>
        </authorList>
    </citation>
    <scope>NUCLEOTIDE SEQUENCE [LARGE SCALE GENOMIC DNA]</scope>
    <source>
        <strain evidence="3 4">SAG 2523</strain>
    </source>
</reference>
<feature type="region of interest" description="Disordered" evidence="1">
    <location>
        <begin position="970"/>
        <end position="1000"/>
    </location>
</feature>
<dbReference type="Pfam" id="PF08317">
    <property type="entry name" value="Spc7"/>
    <property type="match status" value="1"/>
</dbReference>
<dbReference type="PANTHER" id="PTHR28260:SF1">
    <property type="entry name" value="SPINDLE POLE BODY COMPONENT SPC105"/>
    <property type="match status" value="1"/>
</dbReference>
<feature type="region of interest" description="Disordered" evidence="1">
    <location>
        <begin position="189"/>
        <end position="208"/>
    </location>
</feature>
<feature type="region of interest" description="Disordered" evidence="1">
    <location>
        <begin position="421"/>
        <end position="447"/>
    </location>
</feature>
<dbReference type="InterPro" id="IPR033338">
    <property type="entry name" value="Spc105/Spc7"/>
</dbReference>
<dbReference type="AlphaFoldDB" id="A0AAW1TG10"/>
<dbReference type="GO" id="GO:0000776">
    <property type="term" value="C:kinetochore"/>
    <property type="evidence" value="ECO:0007669"/>
    <property type="project" value="TreeGrafter"/>
</dbReference>
<organism evidence="3 4">
    <name type="scientific">Apatococcus fuscideae</name>
    <dbReference type="NCBI Taxonomy" id="2026836"/>
    <lineage>
        <taxon>Eukaryota</taxon>
        <taxon>Viridiplantae</taxon>
        <taxon>Chlorophyta</taxon>
        <taxon>core chlorophytes</taxon>
        <taxon>Trebouxiophyceae</taxon>
        <taxon>Chlorellales</taxon>
        <taxon>Chlorellaceae</taxon>
        <taxon>Apatococcus</taxon>
    </lineage>
</organism>
<sequence length="1019" mass="107624">MVGVAGRRHLATLKYSLGENFDQYLTQATKRALQGGFGQASSAEKRAKVERRKSLQGRRVSFAPDDQLRTIQLFQRDCDSPSERRLGGNQGEADPPATSIDVAELGTPPAGLRQGDGAGSPMELTLSSPMAPAGYEQHAESRIARTGSSPGQDVSMDLTLGAPAAWRGAGQQHMADLQTSGPVAAQSTFGIGPQASTNRGMQPSGDVSMELTSATGASLPAGLEEMTGQGLMTPGFTGVLAGGRHPAWGSQTEHTAMQPAMAMDGSPDGQVGKWGFAPGMDDTMEMNLEGKGRDLMGDTTFGHVFGGYESTTNTMGVRRSSQMFIPATLQPAQSATHPAAVALTPPAAHASAHSALPLPGHSTHSAATSSPNIAAQSRSAAAHSNYSAAGSSPPSAMAPSAGEGTCSRAAWAAGTDEGQNAAFDHGCGRPRDSIGAMMQQQDPGRDQENVSGWLVDGPEGAAGLASLIVLVLKSGPGTPFKERQPASLPDVDPARYPSPKSVFPGGAKLARTPPQSERPKIIPGGPRLARTPQGTAAPPSHPCSQTRSQSRYTLSGHRTCPTPRAITLQDFLQGVDVQLLDHVLRGPSLAPVNAALDPPPRHWRYPLSHHISAPECWKLMCITVPRMAVLEESCGILDAEIDSKRAGLAQKEADLARTNPSVFLDLQRGSREQVETLKKCAAVLKRSCRKQTEGSWKRWRTGLEQRRQMSLQENMRTLQGDAAFLQVSMSHQQEVGARLETYIAESEARLQAAKARKEEEAGRQARHKMEEVDILANCLGWRPETLSRQLVGSSQQGPLEGPPQGFKLCFSPHLSLCVRFEAVESLEAAQMCIRGELLWTDSGSPSLGKALLASLMGHPLAPSTKGDSSSRSGVAHSSLGAPTQPLAAFELTGKCAPTALAEKVRELSSQIQQARAVARDADELMLAVPRQYQLSTFAAWHGVWTKDRGPIQPDGSFERDQALCERPPAAGTAAMGVATPPAASTVGHPSPGAGPSDALQSPDAAALNVFSNPLYSVAR</sequence>
<evidence type="ECO:0000313" key="4">
    <source>
        <dbReference type="Proteomes" id="UP001485043"/>
    </source>
</evidence>
<feature type="domain" description="Spc7 kinetochore protein" evidence="2">
    <location>
        <begin position="565"/>
        <end position="759"/>
    </location>
</feature>
<dbReference type="GO" id="GO:0034501">
    <property type="term" value="P:protein localization to kinetochore"/>
    <property type="evidence" value="ECO:0007669"/>
    <property type="project" value="TreeGrafter"/>
</dbReference>
<feature type="region of interest" description="Disordered" evidence="1">
    <location>
        <begin position="77"/>
        <end position="100"/>
    </location>
</feature>
<feature type="region of interest" description="Disordered" evidence="1">
    <location>
        <begin position="346"/>
        <end position="403"/>
    </location>
</feature>
<dbReference type="GO" id="GO:0007094">
    <property type="term" value="P:mitotic spindle assembly checkpoint signaling"/>
    <property type="evidence" value="ECO:0007669"/>
    <property type="project" value="TreeGrafter"/>
</dbReference>
<accession>A0AAW1TG10</accession>
<dbReference type="EMBL" id="JALJOV010000022">
    <property type="protein sequence ID" value="KAK9868564.1"/>
    <property type="molecule type" value="Genomic_DNA"/>
</dbReference>
<feature type="region of interest" description="Disordered" evidence="1">
    <location>
        <begin position="479"/>
        <end position="548"/>
    </location>
</feature>
<gene>
    <name evidence="3" type="ORF">WJX84_000830</name>
</gene>
<evidence type="ECO:0000313" key="3">
    <source>
        <dbReference type="EMBL" id="KAK9868564.1"/>
    </source>
</evidence>
<comment type="caution">
    <text evidence="3">The sequence shown here is derived from an EMBL/GenBank/DDBJ whole genome shotgun (WGS) entry which is preliminary data.</text>
</comment>
<dbReference type="InterPro" id="IPR013253">
    <property type="entry name" value="Spc7_domain"/>
</dbReference>
<evidence type="ECO:0000256" key="1">
    <source>
        <dbReference type="SAM" id="MobiDB-lite"/>
    </source>
</evidence>
<feature type="compositionally biased region" description="Low complexity" evidence="1">
    <location>
        <begin position="387"/>
        <end position="403"/>
    </location>
</feature>